<evidence type="ECO:0000256" key="1">
    <source>
        <dbReference type="SAM" id="MobiDB-lite"/>
    </source>
</evidence>
<evidence type="ECO:0000313" key="3">
    <source>
        <dbReference type="Proteomes" id="UP001176960"/>
    </source>
</evidence>
<organism evidence="2 3">
    <name type="scientific">Brytella acorum</name>
    <dbReference type="NCBI Taxonomy" id="2959299"/>
    <lineage>
        <taxon>Bacteria</taxon>
        <taxon>Pseudomonadati</taxon>
        <taxon>Pseudomonadota</taxon>
        <taxon>Alphaproteobacteria</taxon>
        <taxon>Acetobacterales</taxon>
        <taxon>Acetobacteraceae</taxon>
        <taxon>Brytella</taxon>
    </lineage>
</organism>
<dbReference type="InterPro" id="IPR019904">
    <property type="entry name" value="Peroxiredoxin_OsmC"/>
</dbReference>
<gene>
    <name evidence="2" type="ORF">LMG32879_001528</name>
</gene>
<dbReference type="NCBIfam" id="TIGR03562">
    <property type="entry name" value="osmo_induc_OsmC"/>
    <property type="match status" value="1"/>
</dbReference>
<sequence>MSIKKTATAHWTGGLKDGKGQISTQSGALKQQPYGFNTRFEDQPGTNPEELIGAAHAGCFTMALSMILGEAGLTATALDTKATVSLDKEDGGFAIKTIHLDLTGTVPGADQAKFEELANKAKAGCPVSKLFKAEISLSAKLNG</sequence>
<dbReference type="EMBL" id="CATKSH010000007">
    <property type="protein sequence ID" value="CAI9120690.1"/>
    <property type="molecule type" value="Genomic_DNA"/>
</dbReference>
<dbReference type="PANTHER" id="PTHR42830">
    <property type="entry name" value="OSMOTICALLY INDUCIBLE FAMILY PROTEIN"/>
    <property type="match status" value="1"/>
</dbReference>
<reference evidence="2" key="1">
    <citation type="submission" date="2023-03" db="EMBL/GenBank/DDBJ databases">
        <authorList>
            <person name="Cleenwerck I."/>
        </authorList>
    </citation>
    <scope>NUCLEOTIDE SEQUENCE</scope>
    <source>
        <strain evidence="2">LMG 32879</strain>
    </source>
</reference>
<dbReference type="Proteomes" id="UP001176960">
    <property type="component" value="Unassembled WGS sequence"/>
</dbReference>
<dbReference type="SUPFAM" id="SSF82784">
    <property type="entry name" value="OsmC-like"/>
    <property type="match status" value="1"/>
</dbReference>
<dbReference type="AlphaFoldDB" id="A0AA35XXU2"/>
<dbReference type="InterPro" id="IPR015946">
    <property type="entry name" value="KH_dom-like_a/b"/>
</dbReference>
<keyword evidence="3" id="KW-1185">Reference proteome</keyword>
<dbReference type="GO" id="GO:0004601">
    <property type="term" value="F:peroxidase activity"/>
    <property type="evidence" value="ECO:0007669"/>
    <property type="project" value="InterPro"/>
</dbReference>
<dbReference type="Pfam" id="PF02566">
    <property type="entry name" value="OsmC"/>
    <property type="match status" value="1"/>
</dbReference>
<dbReference type="InterPro" id="IPR003718">
    <property type="entry name" value="OsmC/Ohr_fam"/>
</dbReference>
<dbReference type="RefSeq" id="WP_289841365.1">
    <property type="nucleotide sequence ID" value="NZ_CATKSH010000007.1"/>
</dbReference>
<dbReference type="Gene3D" id="3.30.300.20">
    <property type="match status" value="1"/>
</dbReference>
<accession>A0AA35XXU2</accession>
<dbReference type="GO" id="GO:0006979">
    <property type="term" value="P:response to oxidative stress"/>
    <property type="evidence" value="ECO:0007669"/>
    <property type="project" value="InterPro"/>
</dbReference>
<proteinExistence type="predicted"/>
<comment type="caution">
    <text evidence="2">The sequence shown here is derived from an EMBL/GenBank/DDBJ whole genome shotgun (WGS) entry which is preliminary data.</text>
</comment>
<dbReference type="PANTHER" id="PTHR42830:SF1">
    <property type="entry name" value="OSMOTICALLY INDUCIBLE FAMILY PROTEIN"/>
    <property type="match status" value="1"/>
</dbReference>
<dbReference type="InterPro" id="IPR036102">
    <property type="entry name" value="OsmC/Ohrsf"/>
</dbReference>
<evidence type="ECO:0000313" key="2">
    <source>
        <dbReference type="EMBL" id="CAI9120690.1"/>
    </source>
</evidence>
<feature type="region of interest" description="Disordered" evidence="1">
    <location>
        <begin position="1"/>
        <end position="28"/>
    </location>
</feature>
<dbReference type="InterPro" id="IPR052707">
    <property type="entry name" value="OsmC_Ohr_Peroxiredoxin"/>
</dbReference>
<name>A0AA35XXU2_9PROT</name>
<protein>
    <submittedName>
        <fullName evidence="2">OsmC family protein</fullName>
    </submittedName>
</protein>